<evidence type="ECO:0000313" key="2">
    <source>
        <dbReference type="EMBL" id="NMM97549.1"/>
    </source>
</evidence>
<name>A0A7Y0HX36_9BIFI</name>
<dbReference type="Proteomes" id="UP000543419">
    <property type="component" value="Unassembled WGS sequence"/>
</dbReference>
<reference evidence="2 3" key="1">
    <citation type="submission" date="2020-02" db="EMBL/GenBank/DDBJ databases">
        <title>Characterization of phylogenetic diversity of novel bifidobacterial species isolated in Czech ZOOs.</title>
        <authorList>
            <person name="Lugli G.A."/>
            <person name="Vera N.B."/>
            <person name="Ventura M."/>
        </authorList>
    </citation>
    <scope>NUCLEOTIDE SEQUENCE [LARGE SCALE GENOMIC DNA]</scope>
    <source>
        <strain evidence="2 3">DSM 109959</strain>
    </source>
</reference>
<keyword evidence="3" id="KW-1185">Reference proteome</keyword>
<dbReference type="EMBL" id="JAAIIG010000002">
    <property type="protein sequence ID" value="NMM97549.1"/>
    <property type="molecule type" value="Genomic_DNA"/>
</dbReference>
<accession>A0A7Y0HX36</accession>
<evidence type="ECO:0000313" key="3">
    <source>
        <dbReference type="Proteomes" id="UP000543419"/>
    </source>
</evidence>
<sequence length="705" mass="79062">MGMSVKTVIEDGVEVRYIDGITDELIDSLVPRWMMTWPWRRARNLMRGLKIARTLNEEGTWGAIKDEEGNTWQLLPSKGVREGWSPTVMDINGNRPRPDEYFDPASIIGYLILGLDSILCQEWERNANIKDEKKRNSQYRLYEAPVSSRGPVEIQVEQTASSLHLQPKELQCILMLMRHVDGVKTARDVLRINGTSYEWRRRRMCEVQLREDEVPLFSVNVNTDEDAIRNIMPLVGQQGFDLYTTSMPYSIIATVEHYFLFSDDGGAGKSTLIGAFMSVFNSISATVTNLSSMAQKPGFDQGYAIKALLGTRMAFIDEAGAIDKSVVGILNSVSTGSPQQARWHNGGEDFWCHDSLYIGTNCPDRLDDLDANTRRRITISFKKSETEEWGACATRTDGSLILDETGNEMNKRDYAMSEECVAEMLFHGVKLILKRQEELDPDADILKGLSMDDVATSENAILNRDEELMQLAERLHADEAVRAYMNGESEDGRSYIPVVAKEIIPSMRNRGTFLEEHGIKIRGPKRMFKAEGKQKPVIAIVDRDAFRPVWDLVQDDKATEQVPEPKWSLVPNDYTDNGHAIIPDCVNTLAAGVNDYLGDEYDMHYEGGEDETKDYAVITYDDGNGTTEVSRLAVAIGSADEKTANTDSLIITRDTATVRLADTGKIYTLKKYAHLVKQHHGQPIGQAARRNASQASTTGTTKTRK</sequence>
<evidence type="ECO:0000256" key="1">
    <source>
        <dbReference type="SAM" id="MobiDB-lite"/>
    </source>
</evidence>
<organism evidence="2 3">
    <name type="scientific">Bifidobacterium olomucense</name>
    <dbReference type="NCBI Taxonomy" id="2675324"/>
    <lineage>
        <taxon>Bacteria</taxon>
        <taxon>Bacillati</taxon>
        <taxon>Actinomycetota</taxon>
        <taxon>Actinomycetes</taxon>
        <taxon>Bifidobacteriales</taxon>
        <taxon>Bifidobacteriaceae</taxon>
        <taxon>Bifidobacterium</taxon>
    </lineage>
</organism>
<protein>
    <submittedName>
        <fullName evidence="2">Uncharacterized protein</fullName>
    </submittedName>
</protein>
<proteinExistence type="predicted"/>
<feature type="compositionally biased region" description="Polar residues" evidence="1">
    <location>
        <begin position="691"/>
        <end position="705"/>
    </location>
</feature>
<feature type="region of interest" description="Disordered" evidence="1">
    <location>
        <begin position="680"/>
        <end position="705"/>
    </location>
</feature>
<gene>
    <name evidence="2" type="ORF">G1C97_0498</name>
</gene>
<dbReference type="AlphaFoldDB" id="A0A7Y0HX36"/>
<comment type="caution">
    <text evidence="2">The sequence shown here is derived from an EMBL/GenBank/DDBJ whole genome shotgun (WGS) entry which is preliminary data.</text>
</comment>
<dbReference type="RefSeq" id="WP_169240385.1">
    <property type="nucleotide sequence ID" value="NZ_JAAIIG010000002.1"/>
</dbReference>